<reference evidence="5 6" key="1">
    <citation type="journal article" date="2021" name="Sci. Rep.">
        <title>The genome of the diatom Chaetoceros tenuissimus carries an ancient integrated fragment of an extant virus.</title>
        <authorList>
            <person name="Hongo Y."/>
            <person name="Kimura K."/>
            <person name="Takaki Y."/>
            <person name="Yoshida Y."/>
            <person name="Baba S."/>
            <person name="Kobayashi G."/>
            <person name="Nagasaki K."/>
            <person name="Hano T."/>
            <person name="Tomaru Y."/>
        </authorList>
    </citation>
    <scope>NUCLEOTIDE SEQUENCE [LARGE SCALE GENOMIC DNA]</scope>
    <source>
        <strain evidence="5 6">NIES-3715</strain>
    </source>
</reference>
<evidence type="ECO:0000256" key="3">
    <source>
        <dbReference type="SAM" id="MobiDB-lite"/>
    </source>
</evidence>
<evidence type="ECO:0000313" key="5">
    <source>
        <dbReference type="EMBL" id="GFH48546.1"/>
    </source>
</evidence>
<dbReference type="EMBL" id="BLLK01000028">
    <property type="protein sequence ID" value="GFH48546.1"/>
    <property type="molecule type" value="Genomic_DNA"/>
</dbReference>
<evidence type="ECO:0000259" key="4">
    <source>
        <dbReference type="PROSITE" id="PS50984"/>
    </source>
</evidence>
<feature type="region of interest" description="Disordered" evidence="3">
    <location>
        <begin position="714"/>
        <end position="743"/>
    </location>
</feature>
<proteinExistence type="inferred from homology"/>
<dbReference type="GO" id="GO:0001522">
    <property type="term" value="P:pseudouridine synthesis"/>
    <property type="evidence" value="ECO:0007669"/>
    <property type="project" value="InterPro"/>
</dbReference>
<protein>
    <recommendedName>
        <fullName evidence="4">TRUD domain-containing protein</fullName>
    </recommendedName>
</protein>
<keyword evidence="6" id="KW-1185">Reference proteome</keyword>
<evidence type="ECO:0000256" key="1">
    <source>
        <dbReference type="ARBA" id="ARBA00007953"/>
    </source>
</evidence>
<dbReference type="GO" id="GO:0009982">
    <property type="term" value="F:pseudouridine synthase activity"/>
    <property type="evidence" value="ECO:0007669"/>
    <property type="project" value="InterPro"/>
</dbReference>
<keyword evidence="2" id="KW-0413">Isomerase</keyword>
<dbReference type="InterPro" id="IPR042214">
    <property type="entry name" value="TruD_catalytic"/>
</dbReference>
<feature type="domain" description="TRUD" evidence="4">
    <location>
        <begin position="393"/>
        <end position="637"/>
    </location>
</feature>
<dbReference type="PIRSF" id="PIRSF037016">
    <property type="entry name" value="Pseudouridin_synth_euk_prd"/>
    <property type="match status" value="1"/>
</dbReference>
<dbReference type="SUPFAM" id="SSF55120">
    <property type="entry name" value="Pseudouridine synthase"/>
    <property type="match status" value="1"/>
</dbReference>
<evidence type="ECO:0000313" key="6">
    <source>
        <dbReference type="Proteomes" id="UP001054902"/>
    </source>
</evidence>
<evidence type="ECO:0000256" key="2">
    <source>
        <dbReference type="ARBA" id="ARBA00023235"/>
    </source>
</evidence>
<dbReference type="InterPro" id="IPR011760">
    <property type="entry name" value="PsdUridine_synth_TruD_insert"/>
</dbReference>
<dbReference type="Proteomes" id="UP001054902">
    <property type="component" value="Unassembled WGS sequence"/>
</dbReference>
<organism evidence="5 6">
    <name type="scientific">Chaetoceros tenuissimus</name>
    <dbReference type="NCBI Taxonomy" id="426638"/>
    <lineage>
        <taxon>Eukaryota</taxon>
        <taxon>Sar</taxon>
        <taxon>Stramenopiles</taxon>
        <taxon>Ochrophyta</taxon>
        <taxon>Bacillariophyta</taxon>
        <taxon>Coscinodiscophyceae</taxon>
        <taxon>Chaetocerotophycidae</taxon>
        <taxon>Chaetocerotales</taxon>
        <taxon>Chaetocerotaceae</taxon>
        <taxon>Chaetoceros</taxon>
    </lineage>
</organism>
<sequence length="743" mass="83684">MTEKYDETERQMGILAYAASLEQNPGFAAVVKARYSDFLVHEVGTDGKIARLTSLENNLPTAPKEESKKRDGTEAEVSQEQDIKKAKIDVDNNASIESKVEDVTSALKDIHLKLAPLVGDEAAEKAISMLQHWENLKSNEDSIPTKGTQDESKYYTFPFIDDKQKRKDIHQLIKSDSVKPFALADTEEKKVRIWHRIFESHMPNYGKFVKDPEFQKRKEARKKKMEWPKDTPDYLQFVLYKENIDTGTAAKDISRILRLPQKTNKWGRNKGPKLPGTGGLGYGGMKDKRGCTTQFCTLYRKTPEDLMILNKERTNDRKQGGGNSKSGGNAIMRVGHFSYVNRELRLGQLSGNRFDIVLRNVCIDSNTDTPKEQRITQIASTLKKAATSMKNTGFINYFGMQRFGKFYDTHLVGISILKGDFEEACNIIMRPKEGENEKSISTRKKWECRFEGVDMNDENAVENAEIECANTVRKELGRFMNCETSIVSSLSRNPRDYKKAFGSIAKHMRSMFLHAYQSYLWNKAASYRTSDGGSRYVRVGDLVLVADASEEHGGNGTSGLKGKEVHSVTQDDIEACKFSMTDVVIPLVGSKIEYPTDSTGDMIDELLEKDGLTKEDFEKIGDRELAVGGDYRKVICKPADIDFEIKVYTDPLQPLVKTDLMNVHNADLDCVDMTDESSATFDDDEAKAIVGMKIGFTLPPSSYATIALRELTRRPTSSQYQSELKLEGDCEEKIHQSHGASKE</sequence>
<dbReference type="AlphaFoldDB" id="A0AAD3CP58"/>
<feature type="compositionally biased region" description="Basic and acidic residues" evidence="3">
    <location>
        <begin position="63"/>
        <end position="73"/>
    </location>
</feature>
<dbReference type="GO" id="GO:0005634">
    <property type="term" value="C:nucleus"/>
    <property type="evidence" value="ECO:0007669"/>
    <property type="project" value="TreeGrafter"/>
</dbReference>
<dbReference type="InterPro" id="IPR020103">
    <property type="entry name" value="PsdUridine_synth_cat_dom_sf"/>
</dbReference>
<gene>
    <name evidence="5" type="ORF">CTEN210_05022</name>
</gene>
<dbReference type="CDD" id="cd02576">
    <property type="entry name" value="PseudoU_synth_ScPUS7"/>
    <property type="match status" value="1"/>
</dbReference>
<dbReference type="GO" id="GO:0003723">
    <property type="term" value="F:RNA binding"/>
    <property type="evidence" value="ECO:0007669"/>
    <property type="project" value="InterPro"/>
</dbReference>
<dbReference type="PANTHER" id="PTHR13326:SF21">
    <property type="entry name" value="PSEUDOURIDYLATE SYNTHASE PUS7L"/>
    <property type="match status" value="1"/>
</dbReference>
<feature type="compositionally biased region" description="Basic and acidic residues" evidence="3">
    <location>
        <begin position="724"/>
        <end position="743"/>
    </location>
</feature>
<accession>A0AAD3CP58</accession>
<dbReference type="Pfam" id="PF01142">
    <property type="entry name" value="TruD"/>
    <property type="match status" value="1"/>
</dbReference>
<name>A0AAD3CP58_9STRA</name>
<comment type="similarity">
    <text evidence="1">Belongs to the pseudouridine synthase TruD family.</text>
</comment>
<dbReference type="PANTHER" id="PTHR13326">
    <property type="entry name" value="TRNA PSEUDOURIDINE SYNTHASE D"/>
    <property type="match status" value="1"/>
</dbReference>
<dbReference type="Gene3D" id="3.30.2350.20">
    <property type="entry name" value="TruD, catalytic domain"/>
    <property type="match status" value="2"/>
</dbReference>
<dbReference type="PROSITE" id="PS50984">
    <property type="entry name" value="TRUD"/>
    <property type="match status" value="1"/>
</dbReference>
<comment type="caution">
    <text evidence="5">The sequence shown here is derived from an EMBL/GenBank/DDBJ whole genome shotgun (WGS) entry which is preliminary data.</text>
</comment>
<dbReference type="InterPro" id="IPR001656">
    <property type="entry name" value="PsdUridine_synth_TruD"/>
</dbReference>
<feature type="region of interest" description="Disordered" evidence="3">
    <location>
        <begin position="57"/>
        <end position="82"/>
    </location>
</feature>